<dbReference type="SUPFAM" id="SSF50998">
    <property type="entry name" value="Quinoprotein alcohol dehydrogenase-like"/>
    <property type="match status" value="1"/>
</dbReference>
<dbReference type="InterPro" id="IPR036465">
    <property type="entry name" value="vWFA_dom_sf"/>
</dbReference>
<dbReference type="Gene3D" id="3.30.1330.60">
    <property type="entry name" value="OmpA-like domain"/>
    <property type="match status" value="1"/>
</dbReference>
<evidence type="ECO:0008006" key="9">
    <source>
        <dbReference type="Google" id="ProtNLM"/>
    </source>
</evidence>
<dbReference type="InterPro" id="IPR011047">
    <property type="entry name" value="Quinoprotein_ADH-like_sf"/>
</dbReference>
<dbReference type="EMBL" id="QEWP01000021">
    <property type="protein sequence ID" value="PWD97956.1"/>
    <property type="molecule type" value="Genomic_DNA"/>
</dbReference>
<dbReference type="CDD" id="cd07185">
    <property type="entry name" value="OmpA_C-like"/>
    <property type="match status" value="1"/>
</dbReference>
<dbReference type="Gene3D" id="2.60.40.10">
    <property type="entry name" value="Immunoglobulins"/>
    <property type="match status" value="2"/>
</dbReference>
<evidence type="ECO:0000256" key="3">
    <source>
        <dbReference type="ARBA" id="ARBA00023237"/>
    </source>
</evidence>
<sequence>MDVNASDFPVVEAQIEVLDVDFDAEEFKVDSISIFENGQNILPISSKPPSINPKAMPLSVVFALDVSSSMNGRRFDILKASTRKIIRKLPLEITEVAIATFNAEVTLNRDFTHNCTTLINFVDRLSGLGGTSFEAAFFTKNTGLIDIAKKGKSDNKLIIFISDGMALVNDKRVAALANSDSIVVNCITIDRPISNQLKYISLETDGNYYSDLSSEEEIDWAFERIYNKSQGNSYGKIRWKSRYSCHPEKSTQLKIGQQTFSFQYQIPGKMVGRIEVSPDQVSFSNDKQAGIAFEPVFIKGHNVDLNITSVESTNPAFFGIKPGTFPLTSKANELNLLELSFLPNDSIQAAAKYTIKSKGCPDVYVNASSQGREKLVLTNPVGGEEYTRGEKVPVTWSGITKSKPVDLFYQIKGDNKWLSIGSATGYEKNWKAVALNDSIRIKGVVSGDITFGNLLTAPVSIDDGSSFQSACYSKSGNEILSLSTDGTLKSWSAKTGKPGNTFEQVFEGDYAYMPGFNRVVDVTSDSIKVYTNRNGLLMKEMPLGEGKNLTSLTHVNNKELYVTLNNFHYLSHAEDSRFIDVTSSPKINYSIARKKSKLHVFKTGTSKKEFSINTGPSFQKSILHRTRSILAVSNTNSTQLYNLKSKSLELNLEGESFYQFSDCPRFVITQDTLNYNIYYLKNGNRVFSFKKQNEFDISPSGLSIAQITSDSLTITDISTREVLYSKPHKDVAQYQFFPESDKFLFLQKDSLVILDLYSKRAADKFFVQSDLIKKIDVSPNESSVLITCDNVIASLELEDLLKTSSLEIKKKLDTDVTPFFNVLSPEPGVAEKITFPKQYLQIPVEDIFSDIINNSGKYPVFIDSIYVESDNSCFSLVSAPGGFAIKAMEKSEVELRFTPLKTGLNTEELVIVSGDKKYICRLEGTGMEKGFDHLSGQINFPAINVFSSGDTIVPLIKNTGTEPLSITGLRINTQHKSNFSIASTANSRNLSPGDTLWVNVSFSPEVRGRQNAFIQLRVDNKDWLKSSNLYGEGIAKRNVIIAGKTMHGITKQPMQSIIEITDLNSGNIVHQKHTNDGGAFAIEANTDLNYSINANLNGYFSSSENVNLTDVQTRDTIWVNLELIPIGQSSAIKLNNVFFETGKAEILDVSKAELQRVVTFLRNRKDLKIEVHGHTDNIGTSESNKVLSRLRAMAVKAYIIRHNISDDRISVKYFGESKPIGDNSTEAGRKANRRVEIVFVE</sequence>
<evidence type="ECO:0000256" key="1">
    <source>
        <dbReference type="ARBA" id="ARBA00004442"/>
    </source>
</evidence>
<keyword evidence="3" id="KW-0998">Cell outer membrane</keyword>
<evidence type="ECO:0000313" key="8">
    <source>
        <dbReference type="Proteomes" id="UP000244956"/>
    </source>
</evidence>
<dbReference type="Pfam" id="PF00092">
    <property type="entry name" value="VWA"/>
    <property type="match status" value="1"/>
</dbReference>
<comment type="caution">
    <text evidence="7">The sequence shown here is derived from an EMBL/GenBank/DDBJ whole genome shotgun (WGS) entry which is preliminary data.</text>
</comment>
<dbReference type="PROSITE" id="PS50234">
    <property type="entry name" value="VWFA"/>
    <property type="match status" value="1"/>
</dbReference>
<dbReference type="Pfam" id="PF00691">
    <property type="entry name" value="OmpA"/>
    <property type="match status" value="1"/>
</dbReference>
<dbReference type="InterPro" id="IPR006665">
    <property type="entry name" value="OmpA-like"/>
</dbReference>
<keyword evidence="2 4" id="KW-0472">Membrane</keyword>
<dbReference type="NCBIfam" id="NF012200">
    <property type="entry name" value="choice_anch_D"/>
    <property type="match status" value="1"/>
</dbReference>
<evidence type="ECO:0000313" key="7">
    <source>
        <dbReference type="EMBL" id="PWD97956.1"/>
    </source>
</evidence>
<dbReference type="InterPro" id="IPR011044">
    <property type="entry name" value="Quino_amine_DH_bsu"/>
</dbReference>
<evidence type="ECO:0000259" key="6">
    <source>
        <dbReference type="PROSITE" id="PS51123"/>
    </source>
</evidence>
<dbReference type="InterPro" id="IPR002035">
    <property type="entry name" value="VWF_A"/>
</dbReference>
<dbReference type="PRINTS" id="PR01021">
    <property type="entry name" value="OMPADOMAIN"/>
</dbReference>
<accession>A0A2U2B4H5</accession>
<organism evidence="7 8">
    <name type="scientific">Marinilabilia rubra</name>
    <dbReference type="NCBI Taxonomy" id="2162893"/>
    <lineage>
        <taxon>Bacteria</taxon>
        <taxon>Pseudomonadati</taxon>
        <taxon>Bacteroidota</taxon>
        <taxon>Bacteroidia</taxon>
        <taxon>Marinilabiliales</taxon>
        <taxon>Marinilabiliaceae</taxon>
        <taxon>Marinilabilia</taxon>
    </lineage>
</organism>
<dbReference type="CDD" id="cd00198">
    <property type="entry name" value="vWFA"/>
    <property type="match status" value="1"/>
</dbReference>
<dbReference type="Gene3D" id="2.130.10.10">
    <property type="entry name" value="YVTN repeat-like/Quinoprotein amine dehydrogenase"/>
    <property type="match status" value="1"/>
</dbReference>
<evidence type="ECO:0000256" key="2">
    <source>
        <dbReference type="ARBA" id="ARBA00023136"/>
    </source>
</evidence>
<dbReference type="InterPro" id="IPR013783">
    <property type="entry name" value="Ig-like_fold"/>
</dbReference>
<reference evidence="7 8" key="1">
    <citation type="submission" date="2018-05" db="EMBL/GenBank/DDBJ databases">
        <title>Marinilabilia rubrum sp. nov., isolated from saltern sediment.</title>
        <authorList>
            <person name="Zhang R."/>
        </authorList>
    </citation>
    <scope>NUCLEOTIDE SEQUENCE [LARGE SCALE GENOMIC DNA]</scope>
    <source>
        <strain evidence="7 8">WTE16</strain>
    </source>
</reference>
<protein>
    <recommendedName>
        <fullName evidence="9">OmpA-like domain-containing protein</fullName>
    </recommendedName>
</protein>
<dbReference type="PROSITE" id="PS51123">
    <property type="entry name" value="OMPA_2"/>
    <property type="match status" value="1"/>
</dbReference>
<dbReference type="Gene3D" id="3.40.50.410">
    <property type="entry name" value="von Willebrand factor, type A domain"/>
    <property type="match status" value="1"/>
</dbReference>
<dbReference type="AlphaFoldDB" id="A0A2U2B4H5"/>
<dbReference type="InterPro" id="IPR015943">
    <property type="entry name" value="WD40/YVTN_repeat-like_dom_sf"/>
</dbReference>
<comment type="subcellular location">
    <subcellularLocation>
        <location evidence="1">Cell outer membrane</location>
    </subcellularLocation>
</comment>
<dbReference type="InterPro" id="IPR050330">
    <property type="entry name" value="Bact_OuterMem_StrucFunc"/>
</dbReference>
<feature type="domain" description="VWFA" evidence="5">
    <location>
        <begin position="59"/>
        <end position="225"/>
    </location>
</feature>
<dbReference type="PANTHER" id="PTHR30329">
    <property type="entry name" value="STATOR ELEMENT OF FLAGELLAR MOTOR COMPLEX"/>
    <property type="match status" value="1"/>
</dbReference>
<dbReference type="SUPFAM" id="SSF50969">
    <property type="entry name" value="YVTN repeat-like/Quinoprotein amine dehydrogenase"/>
    <property type="match status" value="1"/>
</dbReference>
<dbReference type="InterPro" id="IPR036737">
    <property type="entry name" value="OmpA-like_sf"/>
</dbReference>
<feature type="domain" description="OmpA-like" evidence="6">
    <location>
        <begin position="1126"/>
        <end position="1241"/>
    </location>
</feature>
<gene>
    <name evidence="7" type="ORF">DDZ16_17945</name>
</gene>
<dbReference type="SUPFAM" id="SSF53300">
    <property type="entry name" value="vWA-like"/>
    <property type="match status" value="1"/>
</dbReference>
<dbReference type="InterPro" id="IPR006664">
    <property type="entry name" value="OMP_bac"/>
</dbReference>
<dbReference type="GO" id="GO:0009279">
    <property type="term" value="C:cell outer membrane"/>
    <property type="evidence" value="ECO:0007669"/>
    <property type="project" value="UniProtKB-SubCell"/>
</dbReference>
<name>A0A2U2B4H5_9BACT</name>
<evidence type="ECO:0000256" key="4">
    <source>
        <dbReference type="PROSITE-ProRule" id="PRU00473"/>
    </source>
</evidence>
<dbReference type="Proteomes" id="UP000244956">
    <property type="component" value="Unassembled WGS sequence"/>
</dbReference>
<dbReference type="PANTHER" id="PTHR30329:SF21">
    <property type="entry name" value="LIPOPROTEIN YIAD-RELATED"/>
    <property type="match status" value="1"/>
</dbReference>
<evidence type="ECO:0000259" key="5">
    <source>
        <dbReference type="PROSITE" id="PS50234"/>
    </source>
</evidence>
<dbReference type="SUPFAM" id="SSF103088">
    <property type="entry name" value="OmpA-like"/>
    <property type="match status" value="1"/>
</dbReference>
<proteinExistence type="predicted"/>
<dbReference type="SMART" id="SM00327">
    <property type="entry name" value="VWA"/>
    <property type="match status" value="1"/>
</dbReference>
<keyword evidence="8" id="KW-1185">Reference proteome</keyword>